<keyword evidence="4 9" id="KW-0408">Iron</keyword>
<gene>
    <name evidence="9" type="primary">hemH</name>
    <name evidence="11" type="ORF">D0544_14115</name>
</gene>
<dbReference type="FunFam" id="3.40.50.1400:FF:000002">
    <property type="entry name" value="Ferrochelatase"/>
    <property type="match status" value="1"/>
</dbReference>
<evidence type="ECO:0000256" key="6">
    <source>
        <dbReference type="ARBA" id="ARBA00023239"/>
    </source>
</evidence>
<organism evidence="11 12">
    <name type="scientific">Aestuariirhabdus litorea</name>
    <dbReference type="NCBI Taxonomy" id="2528527"/>
    <lineage>
        <taxon>Bacteria</taxon>
        <taxon>Pseudomonadati</taxon>
        <taxon>Pseudomonadota</taxon>
        <taxon>Gammaproteobacteria</taxon>
        <taxon>Oceanospirillales</taxon>
        <taxon>Aestuariirhabdaceae</taxon>
        <taxon>Aestuariirhabdus</taxon>
    </lineage>
</organism>
<dbReference type="NCBIfam" id="TIGR00109">
    <property type="entry name" value="hemH"/>
    <property type="match status" value="1"/>
</dbReference>
<dbReference type="RefSeq" id="WP_125017230.1">
    <property type="nucleotide sequence ID" value="NZ_QWEZ01000002.1"/>
</dbReference>
<dbReference type="AlphaFoldDB" id="A0A3P3VMM8"/>
<dbReference type="Gene3D" id="3.40.50.1400">
    <property type="match status" value="2"/>
</dbReference>
<evidence type="ECO:0000256" key="2">
    <source>
        <dbReference type="ARBA" id="ARBA00022490"/>
    </source>
</evidence>
<dbReference type="InterPro" id="IPR001015">
    <property type="entry name" value="Ferrochelatase"/>
</dbReference>
<dbReference type="PANTHER" id="PTHR11108">
    <property type="entry name" value="FERROCHELATASE"/>
    <property type="match status" value="1"/>
</dbReference>
<evidence type="ECO:0000256" key="3">
    <source>
        <dbReference type="ARBA" id="ARBA00022723"/>
    </source>
</evidence>
<protein>
    <recommendedName>
        <fullName evidence="9 10">Ferrochelatase</fullName>
        <ecNumber evidence="9 10">4.98.1.1</ecNumber>
    </recommendedName>
    <alternativeName>
        <fullName evidence="9">Heme synthase</fullName>
    </alternativeName>
    <alternativeName>
        <fullName evidence="9">Protoheme ferro-lyase</fullName>
    </alternativeName>
</protein>
<comment type="catalytic activity">
    <reaction evidence="8">
        <text>Fe-coproporphyrin III + 2 H(+) = coproporphyrin III + Fe(2+)</text>
        <dbReference type="Rhea" id="RHEA:49572"/>
        <dbReference type="ChEBI" id="CHEBI:15378"/>
        <dbReference type="ChEBI" id="CHEBI:29033"/>
        <dbReference type="ChEBI" id="CHEBI:68438"/>
        <dbReference type="ChEBI" id="CHEBI:131725"/>
        <dbReference type="EC" id="4.99.1.9"/>
    </reaction>
    <physiologicalReaction direction="right-to-left" evidence="8">
        <dbReference type="Rhea" id="RHEA:49574"/>
    </physiologicalReaction>
</comment>
<comment type="similarity">
    <text evidence="1 9 10">Belongs to the ferrochelatase family.</text>
</comment>
<dbReference type="InterPro" id="IPR033644">
    <property type="entry name" value="Ferrochelatase_C"/>
</dbReference>
<feature type="binding site" evidence="9">
    <location>
        <position position="283"/>
    </location>
    <ligand>
        <name>Fe(2+)</name>
        <dbReference type="ChEBI" id="CHEBI:29033"/>
    </ligand>
</feature>
<proteinExistence type="inferred from homology"/>
<dbReference type="EC" id="4.98.1.1" evidence="9 10"/>
<dbReference type="PANTHER" id="PTHR11108:SF1">
    <property type="entry name" value="FERROCHELATASE, MITOCHONDRIAL"/>
    <property type="match status" value="1"/>
</dbReference>
<dbReference type="GO" id="GO:0046872">
    <property type="term" value="F:metal ion binding"/>
    <property type="evidence" value="ECO:0007669"/>
    <property type="project" value="UniProtKB-KW"/>
</dbReference>
<reference evidence="11 12" key="2">
    <citation type="submission" date="2018-12" db="EMBL/GenBank/DDBJ databases">
        <title>Simiduia agarivorans gen. nov., sp. nov., a marine, agarolytic bacterium isolated from shallow coastal water from Keelung, Taiwan.</title>
        <authorList>
            <person name="Shieh W.Y."/>
        </authorList>
    </citation>
    <scope>NUCLEOTIDE SEQUENCE [LARGE SCALE GENOMIC DNA]</scope>
    <source>
        <strain evidence="11 12">GTF-13</strain>
    </source>
</reference>
<comment type="subcellular location">
    <subcellularLocation>
        <location evidence="9 10">Cytoplasm</location>
    </subcellularLocation>
</comment>
<dbReference type="InterPro" id="IPR019772">
    <property type="entry name" value="Ferrochelatase_AS"/>
</dbReference>
<keyword evidence="2 9" id="KW-0963">Cytoplasm</keyword>
<dbReference type="Proteomes" id="UP000280792">
    <property type="component" value="Unassembled WGS sequence"/>
</dbReference>
<evidence type="ECO:0000313" key="11">
    <source>
        <dbReference type="EMBL" id="RRJ82979.1"/>
    </source>
</evidence>
<dbReference type="InterPro" id="IPR033659">
    <property type="entry name" value="Ferrochelatase_N"/>
</dbReference>
<dbReference type="HAMAP" id="MF_00323">
    <property type="entry name" value="Ferrochelatase"/>
    <property type="match status" value="1"/>
</dbReference>
<name>A0A3P3VMM8_9GAMM</name>
<evidence type="ECO:0000256" key="8">
    <source>
        <dbReference type="ARBA" id="ARBA00024536"/>
    </source>
</evidence>
<comment type="function">
    <text evidence="9 10">Catalyzes the ferrous insertion into protoporphyrin IX.</text>
</comment>
<evidence type="ECO:0000256" key="5">
    <source>
        <dbReference type="ARBA" id="ARBA00023133"/>
    </source>
</evidence>
<reference evidence="11 12" key="1">
    <citation type="submission" date="2018-08" db="EMBL/GenBank/DDBJ databases">
        <authorList>
            <person name="Khan S.A."/>
        </authorList>
    </citation>
    <scope>NUCLEOTIDE SEQUENCE [LARGE SCALE GENOMIC DNA]</scope>
    <source>
        <strain evidence="11 12">GTF-13</strain>
    </source>
</reference>
<comment type="caution">
    <text evidence="11">The sequence shown here is derived from an EMBL/GenBank/DDBJ whole genome shotgun (WGS) entry which is preliminary data.</text>
</comment>
<dbReference type="CDD" id="cd03411">
    <property type="entry name" value="Ferrochelatase_N"/>
    <property type="match status" value="1"/>
</dbReference>
<keyword evidence="3 9" id="KW-0479">Metal-binding</keyword>
<comment type="catalytic activity">
    <reaction evidence="9 10">
        <text>heme b + 2 H(+) = protoporphyrin IX + Fe(2+)</text>
        <dbReference type="Rhea" id="RHEA:22584"/>
        <dbReference type="ChEBI" id="CHEBI:15378"/>
        <dbReference type="ChEBI" id="CHEBI:29033"/>
        <dbReference type="ChEBI" id="CHEBI:57306"/>
        <dbReference type="ChEBI" id="CHEBI:60344"/>
        <dbReference type="EC" id="4.98.1.1"/>
    </reaction>
</comment>
<dbReference type="GO" id="GO:0006783">
    <property type="term" value="P:heme biosynthetic process"/>
    <property type="evidence" value="ECO:0007669"/>
    <property type="project" value="UniProtKB-UniRule"/>
</dbReference>
<dbReference type="GO" id="GO:0005737">
    <property type="term" value="C:cytoplasm"/>
    <property type="evidence" value="ECO:0007669"/>
    <property type="project" value="UniProtKB-SubCell"/>
</dbReference>
<dbReference type="SUPFAM" id="SSF53800">
    <property type="entry name" value="Chelatase"/>
    <property type="match status" value="1"/>
</dbReference>
<evidence type="ECO:0000256" key="7">
    <source>
        <dbReference type="ARBA" id="ARBA00023244"/>
    </source>
</evidence>
<evidence type="ECO:0000256" key="10">
    <source>
        <dbReference type="RuleBase" id="RU000607"/>
    </source>
</evidence>
<keyword evidence="12" id="KW-1185">Reference proteome</keyword>
<dbReference type="EMBL" id="QWEZ01000002">
    <property type="protein sequence ID" value="RRJ82979.1"/>
    <property type="molecule type" value="Genomic_DNA"/>
</dbReference>
<feature type="binding site" evidence="9">
    <location>
        <position position="202"/>
    </location>
    <ligand>
        <name>Fe(2+)</name>
        <dbReference type="ChEBI" id="CHEBI:29033"/>
    </ligand>
</feature>
<accession>A0A3P3VMM8</accession>
<evidence type="ECO:0000256" key="9">
    <source>
        <dbReference type="HAMAP-Rule" id="MF_00323"/>
    </source>
</evidence>
<evidence type="ECO:0000313" key="12">
    <source>
        <dbReference type="Proteomes" id="UP000280792"/>
    </source>
</evidence>
<dbReference type="CDD" id="cd00419">
    <property type="entry name" value="Ferrochelatase_C"/>
    <property type="match status" value="1"/>
</dbReference>
<sequence>MSTPAPKTALLLLNLGSPDELSPAALRRYLREFLSDRRVIEAPRLVWWFVLNGVILPFRPRKLMHAYGNIWTEQGSPIRTISLQQQHALQSELNRRLGDGQVQVELAMTYGNPSITAAFERLEQAGVERVLVLPLFPQYSATTTAACFDAIARALAGRRNIPELRFIRQYHEQPAYIEALANSVREHWQQQGRQGHLMFSFHGLPLSYVEKGDPYPRQCEATVEAVVRQLGLSEQEWTLCYQSRVGIAPWLQPYTDETLIEWAKEGRSGVDVICPGFSADCLETLEEVAITNKELFEEAGGSDYQYIPALNASSAHIQLLADTAVKQLGGWLDP</sequence>
<keyword evidence="7 9" id="KW-0627">Porphyrin biosynthesis</keyword>
<dbReference type="GO" id="GO:0004325">
    <property type="term" value="F:ferrochelatase activity"/>
    <property type="evidence" value="ECO:0007669"/>
    <property type="project" value="UniProtKB-UniRule"/>
</dbReference>
<keyword evidence="6 9" id="KW-0456">Lyase</keyword>
<evidence type="ECO:0000256" key="4">
    <source>
        <dbReference type="ARBA" id="ARBA00023004"/>
    </source>
</evidence>
<keyword evidence="5 9" id="KW-0350">Heme biosynthesis</keyword>
<evidence type="ECO:0000256" key="1">
    <source>
        <dbReference type="ARBA" id="ARBA00007718"/>
    </source>
</evidence>
<dbReference type="PROSITE" id="PS00534">
    <property type="entry name" value="FERROCHELATASE"/>
    <property type="match status" value="1"/>
</dbReference>
<dbReference type="Pfam" id="PF00762">
    <property type="entry name" value="Ferrochelatase"/>
    <property type="match status" value="1"/>
</dbReference>
<comment type="pathway">
    <text evidence="9 10">Porphyrin-containing compound metabolism; protoheme biosynthesis; protoheme from protoporphyrin-IX: step 1/1.</text>
</comment>
<dbReference type="UniPathway" id="UPA00252">
    <property type="reaction ID" value="UER00325"/>
</dbReference>